<comment type="caution">
    <text evidence="2">The sequence shown here is derived from an EMBL/GenBank/DDBJ whole genome shotgun (WGS) entry which is preliminary data.</text>
</comment>
<reference evidence="2 3" key="1">
    <citation type="submission" date="2020-02" db="EMBL/GenBank/DDBJ databases">
        <title>Rhodobacter algicola sp. nov., isolated from microalga culture.</title>
        <authorList>
            <person name="Park C.-Y."/>
        </authorList>
    </citation>
    <scope>NUCLEOTIDE SEQUENCE [LARGE SCALE GENOMIC DNA]</scope>
    <source>
        <strain evidence="2 3">ETT8</strain>
    </source>
</reference>
<keyword evidence="3" id="KW-1185">Reference proteome</keyword>
<dbReference type="RefSeq" id="WP_164611178.1">
    <property type="nucleotide sequence ID" value="NZ_JAAIKE010000002.1"/>
</dbReference>
<keyword evidence="1" id="KW-0812">Transmembrane</keyword>
<feature type="transmembrane region" description="Helical" evidence="1">
    <location>
        <begin position="58"/>
        <end position="81"/>
    </location>
</feature>
<evidence type="ECO:0000313" key="2">
    <source>
        <dbReference type="EMBL" id="NEX46486.1"/>
    </source>
</evidence>
<sequence length="137" mass="14247">MIERDPLSPQTESGPGGIAGLLADLIRDVTGIVRGEGRLIRTELSQGLKSMAAGAEMMVAGAIFLLVAALVLVQALVIALAEWVGPGWASVIVGAALGIIGALLIARGRTSLSAAELMPDRTLQQTSRDIRLAKEHL</sequence>
<proteinExistence type="predicted"/>
<keyword evidence="1" id="KW-0472">Membrane</keyword>
<evidence type="ECO:0000256" key="1">
    <source>
        <dbReference type="SAM" id="Phobius"/>
    </source>
</evidence>
<dbReference type="EMBL" id="JAAIKE010000002">
    <property type="protein sequence ID" value="NEX46486.1"/>
    <property type="molecule type" value="Genomic_DNA"/>
</dbReference>
<protein>
    <submittedName>
        <fullName evidence="2">Phage holin family protein</fullName>
    </submittedName>
</protein>
<dbReference type="Proteomes" id="UP000481421">
    <property type="component" value="Unassembled WGS sequence"/>
</dbReference>
<name>A0A6B3RMR0_9RHOB</name>
<accession>A0A6B3RMR0</accession>
<dbReference type="InterPro" id="IPR009937">
    <property type="entry name" value="Phage_holin_3_6"/>
</dbReference>
<feature type="transmembrane region" description="Helical" evidence="1">
    <location>
        <begin position="87"/>
        <end position="106"/>
    </location>
</feature>
<organism evidence="2 3">
    <name type="scientific">Pseudotabrizicola algicola</name>
    <dbReference type="NCBI Taxonomy" id="2709381"/>
    <lineage>
        <taxon>Bacteria</taxon>
        <taxon>Pseudomonadati</taxon>
        <taxon>Pseudomonadota</taxon>
        <taxon>Alphaproteobacteria</taxon>
        <taxon>Rhodobacterales</taxon>
        <taxon>Paracoccaceae</taxon>
        <taxon>Pseudotabrizicola</taxon>
    </lineage>
</organism>
<keyword evidence="1" id="KW-1133">Transmembrane helix</keyword>
<evidence type="ECO:0000313" key="3">
    <source>
        <dbReference type="Proteomes" id="UP000481421"/>
    </source>
</evidence>
<gene>
    <name evidence="2" type="ORF">G3572_09720</name>
</gene>
<dbReference type="AlphaFoldDB" id="A0A6B3RMR0"/>
<dbReference type="Pfam" id="PF07332">
    <property type="entry name" value="Phage_holin_3_6"/>
    <property type="match status" value="1"/>
</dbReference>